<evidence type="ECO:0000256" key="6">
    <source>
        <dbReference type="ARBA" id="ARBA00022840"/>
    </source>
</evidence>
<dbReference type="InterPro" id="IPR044492">
    <property type="entry name" value="P_typ_ATPase_HD_dom"/>
</dbReference>
<keyword evidence="9 10" id="KW-0472">Membrane</keyword>
<reference evidence="13 14" key="1">
    <citation type="submission" date="2016-05" db="EMBL/GenBank/DDBJ databases">
        <title>Comparative genomics of biotechnologically important yeasts.</title>
        <authorList>
            <consortium name="DOE Joint Genome Institute"/>
            <person name="Riley R."/>
            <person name="Haridas S."/>
            <person name="Wolfe K.H."/>
            <person name="Lopes M.R."/>
            <person name="Hittinger C.T."/>
            <person name="Goker M."/>
            <person name="Salamov A."/>
            <person name="Wisecaver J."/>
            <person name="Long T.M."/>
            <person name="Aerts A.L."/>
            <person name="Barry K."/>
            <person name="Choi C."/>
            <person name="Clum A."/>
            <person name="Coughlan A.Y."/>
            <person name="Deshpande S."/>
            <person name="Douglass A.P."/>
            <person name="Hanson S.J."/>
            <person name="Klenk H.-P."/>
            <person name="LaButti K."/>
            <person name="Lapidus A."/>
            <person name="Lindquist E."/>
            <person name="Lipzen A."/>
            <person name="Meier-kolthoff J.P."/>
            <person name="Ohm R.A."/>
            <person name="Otillar R.P."/>
            <person name="Pangilinan J."/>
            <person name="Peng Y."/>
            <person name="Rokas A."/>
            <person name="Rosa C.A."/>
            <person name="Scheuner C."/>
            <person name="Sibirny A.A."/>
            <person name="Slot J.C."/>
            <person name="Stielow J.B."/>
            <person name="Sun H."/>
            <person name="Kurtzman C.P."/>
            <person name="Blackwell M."/>
            <person name="Grigoriev I.V."/>
            <person name="Jeffries T.W."/>
        </authorList>
    </citation>
    <scope>NUCLEOTIDE SEQUENCE [LARGE SCALE GENOMIC DNA]</scope>
    <source>
        <strain evidence="13 14">NRRL YB-4993</strain>
    </source>
</reference>
<dbReference type="EMBL" id="LXTC01000005">
    <property type="protein sequence ID" value="OBA20141.1"/>
    <property type="molecule type" value="Genomic_DNA"/>
</dbReference>
<keyword evidence="8 10" id="KW-1133">Transmembrane helix</keyword>
<dbReference type="PRINTS" id="PR00119">
    <property type="entry name" value="CATATPASE"/>
</dbReference>
<evidence type="ECO:0000256" key="2">
    <source>
        <dbReference type="ARBA" id="ARBA00006024"/>
    </source>
</evidence>
<feature type="transmembrane region" description="Helical" evidence="10">
    <location>
        <begin position="1155"/>
        <end position="1176"/>
    </location>
</feature>
<name>A0A1A0H7Z1_9ASCO</name>
<feature type="compositionally biased region" description="Basic and acidic residues" evidence="11">
    <location>
        <begin position="163"/>
        <end position="177"/>
    </location>
</feature>
<comment type="subcellular location">
    <subcellularLocation>
        <location evidence="1">Membrane</location>
        <topology evidence="1">Multi-pass membrane protein</topology>
    </subcellularLocation>
</comment>
<evidence type="ECO:0000256" key="10">
    <source>
        <dbReference type="RuleBase" id="RU362081"/>
    </source>
</evidence>
<gene>
    <name evidence="13" type="ORF">METBIDRAFT_79429</name>
</gene>
<proteinExistence type="inferred from homology"/>
<dbReference type="SUPFAM" id="SSF55008">
    <property type="entry name" value="HMA, heavy metal-associated domain"/>
    <property type="match status" value="2"/>
</dbReference>
<dbReference type="InterPro" id="IPR023214">
    <property type="entry name" value="HAD_sf"/>
</dbReference>
<dbReference type="Pfam" id="PF00122">
    <property type="entry name" value="E1-E2_ATPase"/>
    <property type="match status" value="1"/>
</dbReference>
<evidence type="ECO:0000259" key="12">
    <source>
        <dbReference type="PROSITE" id="PS50846"/>
    </source>
</evidence>
<dbReference type="Gene3D" id="3.30.70.100">
    <property type="match status" value="2"/>
</dbReference>
<evidence type="ECO:0000256" key="7">
    <source>
        <dbReference type="ARBA" id="ARBA00022967"/>
    </source>
</evidence>
<dbReference type="InterPro" id="IPR023298">
    <property type="entry name" value="ATPase_P-typ_TM_dom_sf"/>
</dbReference>
<dbReference type="InterPro" id="IPR027256">
    <property type="entry name" value="P-typ_ATPase_IB"/>
</dbReference>
<keyword evidence="7" id="KW-1278">Translocase</keyword>
<dbReference type="SUPFAM" id="SSF81665">
    <property type="entry name" value="Calcium ATPase, transmembrane domain M"/>
    <property type="match status" value="1"/>
</dbReference>
<dbReference type="InterPro" id="IPR006121">
    <property type="entry name" value="HMA_dom"/>
</dbReference>
<feature type="transmembrane region" description="Helical" evidence="10">
    <location>
        <begin position="1182"/>
        <end position="1204"/>
    </location>
</feature>
<dbReference type="Gene3D" id="2.70.150.10">
    <property type="entry name" value="Calcium-transporting ATPase, cytoplasmic transduction domain A"/>
    <property type="match status" value="1"/>
</dbReference>
<comment type="caution">
    <text evidence="13">The sequence shown here is derived from an EMBL/GenBank/DDBJ whole genome shotgun (WGS) entry which is preliminary data.</text>
</comment>
<dbReference type="OrthoDB" id="432719at2759"/>
<keyword evidence="5 10" id="KW-0547">Nucleotide-binding</keyword>
<dbReference type="InterPro" id="IPR036412">
    <property type="entry name" value="HAD-like_sf"/>
</dbReference>
<feature type="region of interest" description="Disordered" evidence="11">
    <location>
        <begin position="159"/>
        <end position="180"/>
    </location>
</feature>
<evidence type="ECO:0000313" key="13">
    <source>
        <dbReference type="EMBL" id="OBA20141.1"/>
    </source>
</evidence>
<dbReference type="PROSITE" id="PS00154">
    <property type="entry name" value="ATPASE_E1_E2"/>
    <property type="match status" value="1"/>
</dbReference>
<comment type="similarity">
    <text evidence="2 10">Belongs to the cation transport ATPase (P-type) (TC 3.A.3) family. Type IB subfamily.</text>
</comment>
<feature type="domain" description="HMA" evidence="12">
    <location>
        <begin position="276"/>
        <end position="347"/>
    </location>
</feature>
<dbReference type="PANTHER" id="PTHR43520:SF32">
    <property type="entry name" value="COPPER RESISTANCE P-TYPE ATPASE (EUROFUNG)"/>
    <property type="match status" value="1"/>
</dbReference>
<dbReference type="SUPFAM" id="SSF81653">
    <property type="entry name" value="Calcium ATPase, transduction domain A"/>
    <property type="match status" value="1"/>
</dbReference>
<evidence type="ECO:0000256" key="4">
    <source>
        <dbReference type="ARBA" id="ARBA00022723"/>
    </source>
</evidence>
<evidence type="ECO:0000256" key="8">
    <source>
        <dbReference type="ARBA" id="ARBA00022989"/>
    </source>
</evidence>
<dbReference type="Gene3D" id="3.40.50.1000">
    <property type="entry name" value="HAD superfamily/HAD-like"/>
    <property type="match status" value="1"/>
</dbReference>
<keyword evidence="3 10" id="KW-0812">Transmembrane</keyword>
<keyword evidence="4 10" id="KW-0479">Metal-binding</keyword>
<dbReference type="SFLD" id="SFLDG00002">
    <property type="entry name" value="C1.7:_P-type_atpase_like"/>
    <property type="match status" value="1"/>
</dbReference>
<evidence type="ECO:0000256" key="1">
    <source>
        <dbReference type="ARBA" id="ARBA00004141"/>
    </source>
</evidence>
<dbReference type="AlphaFoldDB" id="A0A1A0H7Z1"/>
<dbReference type="RefSeq" id="XP_018710666.1">
    <property type="nucleotide sequence ID" value="XM_018859064.1"/>
</dbReference>
<feature type="transmembrane region" description="Helical" evidence="10">
    <location>
        <begin position="811"/>
        <end position="839"/>
    </location>
</feature>
<dbReference type="GO" id="GO:0005524">
    <property type="term" value="F:ATP binding"/>
    <property type="evidence" value="ECO:0007669"/>
    <property type="project" value="UniProtKB-UniRule"/>
</dbReference>
<dbReference type="InterPro" id="IPR001757">
    <property type="entry name" value="P_typ_ATPase"/>
</dbReference>
<evidence type="ECO:0000256" key="5">
    <source>
        <dbReference type="ARBA" id="ARBA00022741"/>
    </source>
</evidence>
<dbReference type="InterPro" id="IPR018303">
    <property type="entry name" value="ATPase_P-typ_P_site"/>
</dbReference>
<evidence type="ECO:0000313" key="14">
    <source>
        <dbReference type="Proteomes" id="UP000092555"/>
    </source>
</evidence>
<dbReference type="PROSITE" id="PS01229">
    <property type="entry name" value="COF_2"/>
    <property type="match status" value="1"/>
</dbReference>
<dbReference type="Gene3D" id="3.40.1110.10">
    <property type="entry name" value="Calcium-transporting ATPase, cytoplasmic domain N"/>
    <property type="match status" value="1"/>
</dbReference>
<feature type="transmembrane region" description="Helical" evidence="10">
    <location>
        <begin position="768"/>
        <end position="791"/>
    </location>
</feature>
<dbReference type="CDD" id="cd00371">
    <property type="entry name" value="HMA"/>
    <property type="match status" value="2"/>
</dbReference>
<dbReference type="GO" id="GO:0043682">
    <property type="term" value="F:P-type divalent copper transporter activity"/>
    <property type="evidence" value="ECO:0007669"/>
    <property type="project" value="TreeGrafter"/>
</dbReference>
<evidence type="ECO:0000256" key="11">
    <source>
        <dbReference type="SAM" id="MobiDB-lite"/>
    </source>
</evidence>
<dbReference type="InterPro" id="IPR059000">
    <property type="entry name" value="ATPase_P-type_domA"/>
</dbReference>
<dbReference type="NCBIfam" id="TIGR01494">
    <property type="entry name" value="ATPase_P-type"/>
    <property type="match status" value="2"/>
</dbReference>
<keyword evidence="14" id="KW-1185">Reference proteome</keyword>
<keyword evidence="6 10" id="KW-0067">ATP-binding</keyword>
<dbReference type="SFLD" id="SFLDS00003">
    <property type="entry name" value="Haloacid_Dehalogenase"/>
    <property type="match status" value="1"/>
</dbReference>
<evidence type="ECO:0000256" key="9">
    <source>
        <dbReference type="ARBA" id="ARBA00023136"/>
    </source>
</evidence>
<feature type="transmembrane region" description="Helical" evidence="10">
    <location>
        <begin position="562"/>
        <end position="589"/>
    </location>
</feature>
<dbReference type="InterPro" id="IPR023299">
    <property type="entry name" value="ATPase_P-typ_cyto_dom_N"/>
</dbReference>
<dbReference type="GO" id="GO:0005507">
    <property type="term" value="F:copper ion binding"/>
    <property type="evidence" value="ECO:0007669"/>
    <property type="project" value="TreeGrafter"/>
</dbReference>
<protein>
    <submittedName>
        <fullName evidence="13">Heavy metal translocatin</fullName>
    </submittedName>
</protein>
<dbReference type="Proteomes" id="UP000092555">
    <property type="component" value="Unassembled WGS sequence"/>
</dbReference>
<feature type="transmembrane region" description="Helical" evidence="10">
    <location>
        <begin position="520"/>
        <end position="541"/>
    </location>
</feature>
<dbReference type="PROSITE" id="PS50846">
    <property type="entry name" value="HMA_2"/>
    <property type="match status" value="1"/>
</dbReference>
<dbReference type="PANTHER" id="PTHR43520">
    <property type="entry name" value="ATP7, ISOFORM B"/>
    <property type="match status" value="1"/>
</dbReference>
<dbReference type="STRING" id="869754.A0A1A0H7Z1"/>
<dbReference type="InterPro" id="IPR036163">
    <property type="entry name" value="HMA_dom_sf"/>
</dbReference>
<feature type="transmembrane region" description="Helical" evidence="10">
    <location>
        <begin position="604"/>
        <end position="622"/>
    </location>
</feature>
<dbReference type="Pfam" id="PF00702">
    <property type="entry name" value="Hydrolase"/>
    <property type="match status" value="1"/>
</dbReference>
<dbReference type="GO" id="GO:0016887">
    <property type="term" value="F:ATP hydrolysis activity"/>
    <property type="evidence" value="ECO:0007669"/>
    <property type="project" value="InterPro"/>
</dbReference>
<dbReference type="NCBIfam" id="TIGR01525">
    <property type="entry name" value="ATPase-IB_hvy"/>
    <property type="match status" value="1"/>
</dbReference>
<feature type="transmembrane region" description="Helical" evidence="10">
    <location>
        <begin position="478"/>
        <end position="500"/>
    </location>
</feature>
<dbReference type="GO" id="GO:0016020">
    <property type="term" value="C:membrane"/>
    <property type="evidence" value="ECO:0007669"/>
    <property type="project" value="UniProtKB-SubCell"/>
</dbReference>
<accession>A0A1A0H7Z1</accession>
<dbReference type="GeneID" id="30032040"/>
<dbReference type="GO" id="GO:0055070">
    <property type="term" value="P:copper ion homeostasis"/>
    <property type="evidence" value="ECO:0007669"/>
    <property type="project" value="TreeGrafter"/>
</dbReference>
<organism evidence="13 14">
    <name type="scientific">Metschnikowia bicuspidata var. bicuspidata NRRL YB-4993</name>
    <dbReference type="NCBI Taxonomy" id="869754"/>
    <lineage>
        <taxon>Eukaryota</taxon>
        <taxon>Fungi</taxon>
        <taxon>Dikarya</taxon>
        <taxon>Ascomycota</taxon>
        <taxon>Saccharomycotina</taxon>
        <taxon>Pichiomycetes</taxon>
        <taxon>Metschnikowiaceae</taxon>
        <taxon>Metschnikowia</taxon>
    </lineage>
</organism>
<sequence length="1232" mass="135635">MLHQLKISIGNVHCSDCEVNIRQTLGKYMQLRNLPTNLTENQELLLKVVYFNLDNGVINLYYRVEDVVGRSPFENSVKQVIQSLKKSGFSVLFWNLDHDGKCILSSQTKLSSLMSPDIDLDARILLQQLWQVYKKKQTLRHHMNNCNYCQMEKQKESSVAGHKLKDNETSTDDHEGSVETLLNSTEPEYRVVISISGMSCVPCVASISEAIAALFKERGVEKKNDEPQFSVNLLQQSAIVLVPNKQMVNQVLDVVESTGFTARLLEVLPIQRSVNQKIIAVIGGLTCTACVNAAMSAANDLPFVLECGISAVTKSGQFILEGSNLGDGKRDIEKLKESIEDCGFEFKLVKDEKVNFTTGQRQSRSINIGVDGMFCTKCPTIIMSYLTAFGEAVVIEEPITLDQPFVQFTYIPNYEEKVTVRRFLFDLNHLKPLPNEEGYVVDPDSEGIFKCNVIETISIDEHLRKILKLETKEIVRRLVIAAVLAIPSFVFGIVGMSLISKKNSFRIWLEEPIWAGNVSRVLWILLFLSTPVYFFAADIFHVKALKEIRSLWIRKNSFKKRFFKFGSMSLLMSLGTTVAYIASIALLILSSQQEHVSSMGSHTTYFDSVVFLTFFLLIGRLLESLSKSKTSDAVANLSSMKASQATIVEQSERLNPEGNVCYINDEVVDVKLLDSGDYIKMSTGESPAVDCVLVEGSTSFDESALTGESDPIKHKTGHQVFSGTVNMGHSAVIARILNVDGTSLIDQIVSTVRDGQMRKAPIQRLADVLTGYFVPCIVVIAIVTWIVWLSLAYSNVLPDSYLDIDVGGWTVWSLEFAIAVFVIACPCGIGLAAPTALLVGSGLAAKYGILAKGGGAAFQDAAQTNLICFDKTGTLTQGKMKVTDAAFVSNGTHEQLLRTFALQLTRDLELASKHPIATAIKEFLTSDFEGNVNPTTNKIPQVETVAGKGLKGVPVIELSEGNTWSKFLPEEVILGNEAILTDHHVSLDEEQNRFVTLWQSQKKSVVSVAIKCLNLFKDSEFHLILMLACRDELRPESKGIQCWMITGDNKLTAAAIGKEVGIDPSRIISGVLPNEKQAKVQMLREEGNTVAMVGDGINDAPALACADVGIALSSGADIAVTSSDFILLGKAHPLVTLFTLFDLAKVVFRRIKFNFGWSLVYNLVGVPIAVGVIYPYKNLRLSPVWASAAMAASSVSVVTSSLLLRLYKPKVRSGDLSPDVDHTEQNVNIYQL</sequence>
<dbReference type="SFLD" id="SFLDF00027">
    <property type="entry name" value="p-type_atpase"/>
    <property type="match status" value="1"/>
</dbReference>
<dbReference type="InterPro" id="IPR008250">
    <property type="entry name" value="ATPase_P-typ_transduc_dom_A_sf"/>
</dbReference>
<evidence type="ECO:0000256" key="3">
    <source>
        <dbReference type="ARBA" id="ARBA00022692"/>
    </source>
</evidence>
<dbReference type="SUPFAM" id="SSF56784">
    <property type="entry name" value="HAD-like"/>
    <property type="match status" value="1"/>
</dbReference>